<dbReference type="PROSITE" id="PS50071">
    <property type="entry name" value="HOMEOBOX_2"/>
    <property type="match status" value="1"/>
</dbReference>
<feature type="chain" id="PRO_5012249901" description="Homeobox protein unplugged" evidence="9">
    <location>
        <begin position="23"/>
        <end position="189"/>
    </location>
</feature>
<dbReference type="OrthoDB" id="6159439at2759"/>
<evidence type="ECO:0000256" key="7">
    <source>
        <dbReference type="RuleBase" id="RU000682"/>
    </source>
</evidence>
<evidence type="ECO:0000256" key="4">
    <source>
        <dbReference type="ARBA" id="ARBA00023242"/>
    </source>
</evidence>
<dbReference type="SUPFAM" id="SSF46689">
    <property type="entry name" value="Homeodomain-like"/>
    <property type="match status" value="1"/>
</dbReference>
<dbReference type="SMART" id="SM00389">
    <property type="entry name" value="HOX"/>
    <property type="match status" value="1"/>
</dbReference>
<dbReference type="PANTHER" id="PTHR24334:SF0">
    <property type="entry name" value="HOMEOBOX PROTEIN UNPLUGGED"/>
    <property type="match status" value="1"/>
</dbReference>
<feature type="region of interest" description="Disordered" evidence="8">
    <location>
        <begin position="25"/>
        <end position="56"/>
    </location>
</feature>
<dbReference type="Pfam" id="PF00046">
    <property type="entry name" value="Homeodomain"/>
    <property type="match status" value="1"/>
</dbReference>
<dbReference type="Gene3D" id="1.10.10.60">
    <property type="entry name" value="Homeodomain-like"/>
    <property type="match status" value="1"/>
</dbReference>
<evidence type="ECO:0000256" key="2">
    <source>
        <dbReference type="ARBA" id="ARBA00023125"/>
    </source>
</evidence>
<dbReference type="Proteomes" id="UP000183832">
    <property type="component" value="Unassembled WGS sequence"/>
</dbReference>
<dbReference type="AlphaFoldDB" id="A0A1J1HHJ3"/>
<dbReference type="InterPro" id="IPR009057">
    <property type="entry name" value="Homeodomain-like_sf"/>
</dbReference>
<dbReference type="GO" id="GO:0005634">
    <property type="term" value="C:nucleus"/>
    <property type="evidence" value="ECO:0007669"/>
    <property type="project" value="UniProtKB-SubCell"/>
</dbReference>
<comment type="subcellular location">
    <subcellularLocation>
        <location evidence="1 6 7">Nucleus</location>
    </subcellularLocation>
</comment>
<dbReference type="InterPro" id="IPR001356">
    <property type="entry name" value="HD"/>
</dbReference>
<dbReference type="PRINTS" id="PR00024">
    <property type="entry name" value="HOMEOBOX"/>
</dbReference>
<evidence type="ECO:0000256" key="3">
    <source>
        <dbReference type="ARBA" id="ARBA00023155"/>
    </source>
</evidence>
<feature type="signal peptide" evidence="9">
    <location>
        <begin position="1"/>
        <end position="22"/>
    </location>
</feature>
<dbReference type="GO" id="GO:0000981">
    <property type="term" value="F:DNA-binding transcription factor activity, RNA polymerase II-specific"/>
    <property type="evidence" value="ECO:0007669"/>
    <property type="project" value="InterPro"/>
</dbReference>
<keyword evidence="2 6" id="KW-0238">DNA-binding</keyword>
<feature type="domain" description="Homeobox" evidence="10">
    <location>
        <begin position="49"/>
        <end position="109"/>
    </location>
</feature>
<evidence type="ECO:0000256" key="5">
    <source>
        <dbReference type="ARBA" id="ARBA00068822"/>
    </source>
</evidence>
<sequence>MQFPKLILFNIMFVAELCNTDSDCSDNDNETGEDDDDNLENSTDEPKSAKSRRRRTAFTSEQLLELEREFHAKKYLSLTERSQIATTLKLSEVQIKIWFQNRRAKWKRVKAGLTSHNMGNRGSSSNGGNKIVVPIPVHVNRFAIRHQHSAMEKLSLCGPKPELRKAANVDTSCFENFKLQQQKVGKPFL</sequence>
<keyword evidence="9" id="KW-0732">Signal</keyword>
<dbReference type="InterPro" id="IPR020479">
    <property type="entry name" value="HD_metazoa"/>
</dbReference>
<dbReference type="CDD" id="cd00086">
    <property type="entry name" value="homeodomain"/>
    <property type="match status" value="1"/>
</dbReference>
<dbReference type="PANTHER" id="PTHR24334">
    <property type="entry name" value="HOMEOBOX PROTEIN GBX"/>
    <property type="match status" value="1"/>
</dbReference>
<evidence type="ECO:0000256" key="6">
    <source>
        <dbReference type="PROSITE-ProRule" id="PRU00108"/>
    </source>
</evidence>
<gene>
    <name evidence="11" type="ORF">CLUMA_CG000829</name>
</gene>
<dbReference type="InterPro" id="IPR042982">
    <property type="entry name" value="GBX-1/2"/>
</dbReference>
<dbReference type="STRING" id="568069.A0A1J1HHJ3"/>
<proteinExistence type="predicted"/>
<dbReference type="GO" id="GO:0051960">
    <property type="term" value="P:regulation of nervous system development"/>
    <property type="evidence" value="ECO:0007669"/>
    <property type="project" value="TreeGrafter"/>
</dbReference>
<dbReference type="PROSITE" id="PS00027">
    <property type="entry name" value="HOMEOBOX_1"/>
    <property type="match status" value="1"/>
</dbReference>
<feature type="DNA-binding region" description="Homeobox" evidence="6">
    <location>
        <begin position="51"/>
        <end position="110"/>
    </location>
</feature>
<reference evidence="11 12" key="1">
    <citation type="submission" date="2015-04" db="EMBL/GenBank/DDBJ databases">
        <authorList>
            <person name="Syromyatnikov M.Y."/>
            <person name="Popov V.N."/>
        </authorList>
    </citation>
    <scope>NUCLEOTIDE SEQUENCE [LARGE SCALE GENOMIC DNA]</scope>
</reference>
<evidence type="ECO:0000256" key="9">
    <source>
        <dbReference type="SAM" id="SignalP"/>
    </source>
</evidence>
<keyword evidence="4 6" id="KW-0539">Nucleus</keyword>
<keyword evidence="3 6" id="KW-0371">Homeobox</keyword>
<evidence type="ECO:0000259" key="10">
    <source>
        <dbReference type="PROSITE" id="PS50071"/>
    </source>
</evidence>
<dbReference type="GO" id="GO:0000977">
    <property type="term" value="F:RNA polymerase II transcription regulatory region sequence-specific DNA binding"/>
    <property type="evidence" value="ECO:0007669"/>
    <property type="project" value="TreeGrafter"/>
</dbReference>
<feature type="compositionally biased region" description="Acidic residues" evidence="8">
    <location>
        <begin position="25"/>
        <end position="43"/>
    </location>
</feature>
<evidence type="ECO:0000313" key="11">
    <source>
        <dbReference type="EMBL" id="CRK87026.1"/>
    </source>
</evidence>
<evidence type="ECO:0000313" key="12">
    <source>
        <dbReference type="Proteomes" id="UP000183832"/>
    </source>
</evidence>
<organism evidence="11 12">
    <name type="scientific">Clunio marinus</name>
    <dbReference type="NCBI Taxonomy" id="568069"/>
    <lineage>
        <taxon>Eukaryota</taxon>
        <taxon>Metazoa</taxon>
        <taxon>Ecdysozoa</taxon>
        <taxon>Arthropoda</taxon>
        <taxon>Hexapoda</taxon>
        <taxon>Insecta</taxon>
        <taxon>Pterygota</taxon>
        <taxon>Neoptera</taxon>
        <taxon>Endopterygota</taxon>
        <taxon>Diptera</taxon>
        <taxon>Nematocera</taxon>
        <taxon>Chironomoidea</taxon>
        <taxon>Chironomidae</taxon>
        <taxon>Clunio</taxon>
    </lineage>
</organism>
<name>A0A1J1HHJ3_9DIPT</name>
<keyword evidence="12" id="KW-1185">Reference proteome</keyword>
<dbReference type="FunFam" id="1.10.10.60:FF:000360">
    <property type="entry name" value="Gastrulation brain homeobox"/>
    <property type="match status" value="1"/>
</dbReference>
<accession>A0A1J1HHJ3</accession>
<evidence type="ECO:0000256" key="8">
    <source>
        <dbReference type="SAM" id="MobiDB-lite"/>
    </source>
</evidence>
<dbReference type="EMBL" id="CVRI01000003">
    <property type="protein sequence ID" value="CRK87026.1"/>
    <property type="molecule type" value="Genomic_DNA"/>
</dbReference>
<dbReference type="InterPro" id="IPR017970">
    <property type="entry name" value="Homeobox_CS"/>
</dbReference>
<evidence type="ECO:0000256" key="1">
    <source>
        <dbReference type="ARBA" id="ARBA00004123"/>
    </source>
</evidence>
<protein>
    <recommendedName>
        <fullName evidence="5">Homeobox protein unplugged</fullName>
    </recommendedName>
</protein>